<keyword evidence="2" id="KW-1185">Reference proteome</keyword>
<protein>
    <recommendedName>
        <fullName evidence="3">Reverse transcriptase Ty1/copia-type domain-containing protein</fullName>
    </recommendedName>
</protein>
<dbReference type="PANTHER" id="PTHR11439:SF492">
    <property type="entry name" value="REVERSE TRANSCRIPTASE TY1_COPIA-TYPE DOMAIN-CONTAINING PROTEIN"/>
    <property type="match status" value="1"/>
</dbReference>
<evidence type="ECO:0000313" key="1">
    <source>
        <dbReference type="EnsemblPlants" id="Solyc06g048415.1.1"/>
    </source>
</evidence>
<reference evidence="1" key="2">
    <citation type="submission" date="2019-01" db="UniProtKB">
        <authorList>
            <consortium name="EnsemblPlants"/>
        </authorList>
    </citation>
    <scope>IDENTIFICATION</scope>
    <source>
        <strain evidence="1">cv. Heinz 1706</strain>
    </source>
</reference>
<evidence type="ECO:0008006" key="3">
    <source>
        <dbReference type="Google" id="ProtNLM"/>
    </source>
</evidence>
<dbReference type="EnsemblPlants" id="Solyc06g048415.1.1">
    <property type="protein sequence ID" value="Solyc06g048415.1.1"/>
    <property type="gene ID" value="Solyc06g048415.1"/>
</dbReference>
<sequence>MIDYDLDVTTDTEVHHVNYDNAKNTNDNVDTGVLHDDSGVANIDHDDSTINVPIATKIVEVPTTSVRRTSRSVKQPVWIKDYTKGKQSSTRHPIANSLSYDRVTSCYKAFSNLRLTSVEYDLTNGHIGDVVLQDITGSKGWPDISYAVQILSQFMQSPKRSHWDATITVIKYLKGIVGRGIWLQSKPANELSCWCDSDWKQQTVSRSSAETEYRSMKSVVSEVTGCWGCLLS</sequence>
<dbReference type="InParanoid" id="A0A3Q7GR18"/>
<accession>A0A3Q7GR18</accession>
<proteinExistence type="predicted"/>
<evidence type="ECO:0000313" key="2">
    <source>
        <dbReference type="Proteomes" id="UP000004994"/>
    </source>
</evidence>
<dbReference type="PANTHER" id="PTHR11439">
    <property type="entry name" value="GAG-POL-RELATED RETROTRANSPOSON"/>
    <property type="match status" value="1"/>
</dbReference>
<dbReference type="AlphaFoldDB" id="A0A3Q7GR18"/>
<organism evidence="1">
    <name type="scientific">Solanum lycopersicum</name>
    <name type="common">Tomato</name>
    <name type="synonym">Lycopersicon esculentum</name>
    <dbReference type="NCBI Taxonomy" id="4081"/>
    <lineage>
        <taxon>Eukaryota</taxon>
        <taxon>Viridiplantae</taxon>
        <taxon>Streptophyta</taxon>
        <taxon>Embryophyta</taxon>
        <taxon>Tracheophyta</taxon>
        <taxon>Spermatophyta</taxon>
        <taxon>Magnoliopsida</taxon>
        <taxon>eudicotyledons</taxon>
        <taxon>Gunneridae</taxon>
        <taxon>Pentapetalae</taxon>
        <taxon>asterids</taxon>
        <taxon>lamiids</taxon>
        <taxon>Solanales</taxon>
        <taxon>Solanaceae</taxon>
        <taxon>Solanoideae</taxon>
        <taxon>Solaneae</taxon>
        <taxon>Solanum</taxon>
        <taxon>Solanum subgen. Lycopersicon</taxon>
    </lineage>
</organism>
<name>A0A3Q7GR18_SOLLC</name>
<dbReference type="Proteomes" id="UP000004994">
    <property type="component" value="Chromosome 6"/>
</dbReference>
<reference evidence="1" key="1">
    <citation type="journal article" date="2012" name="Nature">
        <title>The tomato genome sequence provides insights into fleshy fruit evolution.</title>
        <authorList>
            <consortium name="Tomato Genome Consortium"/>
        </authorList>
    </citation>
    <scope>NUCLEOTIDE SEQUENCE [LARGE SCALE GENOMIC DNA]</scope>
    <source>
        <strain evidence="1">cv. Heinz 1706</strain>
    </source>
</reference>
<dbReference type="STRING" id="4081.A0A3Q7GR18"/>
<dbReference type="Gramene" id="Solyc06g048415.1.1">
    <property type="protein sequence ID" value="Solyc06g048415.1.1"/>
    <property type="gene ID" value="Solyc06g048415.1"/>
</dbReference>